<evidence type="ECO:0000313" key="3">
    <source>
        <dbReference type="EMBL" id="SCO94009.1"/>
    </source>
</evidence>
<dbReference type="OMA" id="RVEYLPR"/>
<proteinExistence type="predicted"/>
<reference evidence="4" key="2">
    <citation type="submission" date="2016-05" db="EMBL/GenBank/DDBJ databases">
        <authorList>
            <person name="Naeem Raeece"/>
        </authorList>
    </citation>
    <scope>NUCLEOTIDE SEQUENCE [LARGE SCALE GENOMIC DNA]</scope>
</reference>
<dbReference type="EMBL" id="FLQW01001243">
    <property type="protein sequence ID" value="SBS88604.1"/>
    <property type="molecule type" value="Genomic_DNA"/>
</dbReference>
<protein>
    <submittedName>
        <fullName evidence="1">Uncharacterized protein</fullName>
    </submittedName>
</protein>
<dbReference type="Proteomes" id="UP000078597">
    <property type="component" value="Unassembled WGS sequence"/>
</dbReference>
<evidence type="ECO:0000313" key="4">
    <source>
        <dbReference type="Proteomes" id="UP000078597"/>
    </source>
</evidence>
<evidence type="ECO:0000313" key="2">
    <source>
        <dbReference type="EMBL" id="SBT80372.1"/>
    </source>
</evidence>
<reference evidence="5 6" key="3">
    <citation type="submission" date="2016-06" db="EMBL/GenBank/DDBJ databases">
        <authorList>
            <consortium name="Pathogen Informatics"/>
        </authorList>
    </citation>
    <scope>NUCLEOTIDE SEQUENCE [LARGE SCALE GENOMIC DNA]</scope>
    <source>
        <strain evidence="2">PmlGA01</strain>
    </source>
</reference>
<keyword evidence="6" id="KW-1185">Reference proteome</keyword>
<gene>
    <name evidence="2" type="primary">PmlGA01_120053800</name>
    <name evidence="3" type="synonym">PmUG01_12060600</name>
    <name evidence="1" type="ORF">PMALA_023180</name>
    <name evidence="2" type="ORF">PMLGA01_120053800</name>
    <name evidence="3" type="ORF">PMUG01_12060600</name>
</gene>
<accession>A0A1C3L1F8</accession>
<sequence length="410" mass="49867">MKESVKKKFIYENEKIYVIYDEIYDTYRKEKRGRNYYQKIIRYPNPLVLIVRVLTELYNLKDKVEYISCSSYEIIKPYSYFNGEKKSIYETLFLIYSMNNKNDLQMENSYMTIDSDVCNGDRIIPSKNIAIGVHMDIRLFHILSEFHDIYEYFLFLYKNCYENYTRQFFINSNYNILKGYIKLYYMTNYINKKFRNISFDTILNKFIKLLNIFIQGDKNYLEIEYIIFYVYFYVFLNIPMPIYPWDDNSRNDILSRKILKDGNINTIISQVQSSKNNFFSYIINNSTIDTNGYYETCDFNIAILLINEKEVKNSALINGDSSENVPNKKQYNFFFEKKDKYINLNEYILYKNIGYNSLKQFYKPHFYYLTILKKMFVFHNKMKIMQYFFHESAIRVVDMDKYYKYYVKGG</sequence>
<reference evidence="1" key="1">
    <citation type="submission" date="2016-05" db="EMBL/GenBank/DDBJ databases">
        <authorList>
            <person name="Lavstsen T."/>
            <person name="Jespersen J.S."/>
        </authorList>
    </citation>
    <scope>NUCLEOTIDE SEQUENCE [LARGE SCALE GENOMIC DNA]</scope>
</reference>
<dbReference type="VEuPathDB" id="PlasmoDB:PmUG01_12060600"/>
<accession>A0A1A8W9F4</accession>
<dbReference type="AlphaFoldDB" id="A0A1A8W9F4"/>
<dbReference type="OrthoDB" id="376398at2759"/>
<dbReference type="Proteomes" id="UP000219799">
    <property type="component" value="Chromosome 12"/>
</dbReference>
<dbReference type="EMBL" id="LT594633">
    <property type="protein sequence ID" value="SCO94009.1"/>
    <property type="molecule type" value="Genomic_DNA"/>
</dbReference>
<evidence type="ECO:0000313" key="1">
    <source>
        <dbReference type="EMBL" id="SBS88604.1"/>
    </source>
</evidence>
<organism evidence="1 4">
    <name type="scientific">Plasmodium malariae</name>
    <dbReference type="NCBI Taxonomy" id="5858"/>
    <lineage>
        <taxon>Eukaryota</taxon>
        <taxon>Sar</taxon>
        <taxon>Alveolata</taxon>
        <taxon>Apicomplexa</taxon>
        <taxon>Aconoidasida</taxon>
        <taxon>Haemosporida</taxon>
        <taxon>Plasmodiidae</taxon>
        <taxon>Plasmodium</taxon>
        <taxon>Plasmodium (Plasmodium)</taxon>
    </lineage>
</organism>
<evidence type="ECO:0000313" key="6">
    <source>
        <dbReference type="Proteomes" id="UP000219813"/>
    </source>
</evidence>
<evidence type="ECO:0000313" key="5">
    <source>
        <dbReference type="Proteomes" id="UP000219799"/>
    </source>
</evidence>
<dbReference type="EMBL" id="LT594500">
    <property type="protein sequence ID" value="SBT80372.1"/>
    <property type="molecule type" value="Genomic_DNA"/>
</dbReference>
<dbReference type="Proteomes" id="UP000219813">
    <property type="component" value="Chromosome 12"/>
</dbReference>
<name>A0A1A8W9F4_PLAMA</name>